<organism evidence="1 2">
    <name type="scientific">Hymenobacter telluris</name>
    <dbReference type="NCBI Taxonomy" id="2816474"/>
    <lineage>
        <taxon>Bacteria</taxon>
        <taxon>Pseudomonadati</taxon>
        <taxon>Bacteroidota</taxon>
        <taxon>Cytophagia</taxon>
        <taxon>Cytophagales</taxon>
        <taxon>Hymenobacteraceae</taxon>
        <taxon>Hymenobacter</taxon>
    </lineage>
</organism>
<comment type="caution">
    <text evidence="1">The sequence shown here is derived from an EMBL/GenBank/DDBJ whole genome shotgun (WGS) entry which is preliminary data.</text>
</comment>
<protein>
    <submittedName>
        <fullName evidence="1">Uncharacterized protein</fullName>
    </submittedName>
</protein>
<dbReference type="AlphaFoldDB" id="A0A939EVA3"/>
<dbReference type="RefSeq" id="WP_206983518.1">
    <property type="nucleotide sequence ID" value="NZ_JAFLQZ010000004.1"/>
</dbReference>
<evidence type="ECO:0000313" key="2">
    <source>
        <dbReference type="Proteomes" id="UP000664144"/>
    </source>
</evidence>
<name>A0A939EVA3_9BACT</name>
<accession>A0A939EVA3</accession>
<keyword evidence="2" id="KW-1185">Reference proteome</keyword>
<gene>
    <name evidence="1" type="ORF">J0X19_07565</name>
</gene>
<proteinExistence type="predicted"/>
<dbReference type="Proteomes" id="UP000664144">
    <property type="component" value="Unassembled WGS sequence"/>
</dbReference>
<reference evidence="1" key="1">
    <citation type="submission" date="2021-03" db="EMBL/GenBank/DDBJ databases">
        <authorList>
            <person name="Kim M.K."/>
        </authorList>
    </citation>
    <scope>NUCLEOTIDE SEQUENCE</scope>
    <source>
        <strain evidence="1">BT186</strain>
    </source>
</reference>
<dbReference type="EMBL" id="JAFLQZ010000004">
    <property type="protein sequence ID" value="MBO0357799.1"/>
    <property type="molecule type" value="Genomic_DNA"/>
</dbReference>
<evidence type="ECO:0000313" key="1">
    <source>
        <dbReference type="EMBL" id="MBO0357799.1"/>
    </source>
</evidence>
<sequence length="78" mass="9167">MRQILLTVPDEQYAFLMKVLKSFAFEVEAKPVRAPKEKKLTPAQQEWVDEMKEALEQVELHQQGKIKLRSLDELIDEL</sequence>